<evidence type="ECO:0000256" key="1">
    <source>
        <dbReference type="ARBA" id="ARBA00004123"/>
    </source>
</evidence>
<feature type="region of interest" description="Disordered" evidence="5">
    <location>
        <begin position="78"/>
        <end position="118"/>
    </location>
</feature>
<dbReference type="InterPro" id="IPR001005">
    <property type="entry name" value="SANT/Myb"/>
</dbReference>
<dbReference type="SMART" id="SM00064">
    <property type="entry name" value="FYVE"/>
    <property type="match status" value="2"/>
</dbReference>
<dbReference type="InterPro" id="IPR009072">
    <property type="entry name" value="Histone-fold"/>
</dbReference>
<dbReference type="PANTHER" id="PTHR46624:SF4">
    <property type="entry name" value="FYVE-TYPE DOMAIN-CONTAINING PROTEIN"/>
    <property type="match status" value="1"/>
</dbReference>
<dbReference type="GO" id="GO:0005634">
    <property type="term" value="C:nucleus"/>
    <property type="evidence" value="ECO:0007669"/>
    <property type="project" value="UniProtKB-SubCell"/>
</dbReference>
<dbReference type="Pfam" id="PF00249">
    <property type="entry name" value="Myb_DNA-binding"/>
    <property type="match status" value="1"/>
</dbReference>
<gene>
    <name evidence="6" type="ORF">CTOB1V02_LOCUS2867</name>
</gene>
<dbReference type="GO" id="GO:0046982">
    <property type="term" value="F:protein heterodimerization activity"/>
    <property type="evidence" value="ECO:0007669"/>
    <property type="project" value="InterPro"/>
</dbReference>
<dbReference type="InterPro" id="IPR009057">
    <property type="entry name" value="Homeodomain-like_sf"/>
</dbReference>
<dbReference type="InterPro" id="IPR017930">
    <property type="entry name" value="Myb_dom"/>
</dbReference>
<protein>
    <submittedName>
        <fullName evidence="6">Uncharacterized protein</fullName>
    </submittedName>
</protein>
<dbReference type="SUPFAM" id="SSF57903">
    <property type="entry name" value="FYVE/PHD zinc finger"/>
    <property type="match status" value="2"/>
</dbReference>
<dbReference type="InterPro" id="IPR000306">
    <property type="entry name" value="Znf_FYVE"/>
</dbReference>
<accession>A0A7R8W9R1</accession>
<dbReference type="PROSITE" id="PS50178">
    <property type="entry name" value="ZF_FYVE"/>
    <property type="match status" value="2"/>
</dbReference>
<dbReference type="InterPro" id="IPR011011">
    <property type="entry name" value="Znf_FYVE_PHD"/>
</dbReference>
<keyword evidence="4" id="KW-0862">Zinc</keyword>
<dbReference type="InterPro" id="IPR055141">
    <property type="entry name" value="TADA2A_B-like_dom"/>
</dbReference>
<evidence type="ECO:0000256" key="2">
    <source>
        <dbReference type="ARBA" id="ARBA00022723"/>
    </source>
</evidence>
<dbReference type="InterPro" id="IPR003958">
    <property type="entry name" value="CBFA_NFYB_domain"/>
</dbReference>
<dbReference type="GO" id="GO:0043325">
    <property type="term" value="F:phosphatidylinositol-3,4-bisphosphate binding"/>
    <property type="evidence" value="ECO:0007669"/>
    <property type="project" value="TreeGrafter"/>
</dbReference>
<dbReference type="GO" id="GO:0005545">
    <property type="term" value="F:1-phosphatidylinositol binding"/>
    <property type="evidence" value="ECO:0007669"/>
    <property type="project" value="TreeGrafter"/>
</dbReference>
<dbReference type="Gene3D" id="3.30.40.10">
    <property type="entry name" value="Zinc/RING finger domain, C3HC4 (zinc finger)"/>
    <property type="match status" value="2"/>
</dbReference>
<dbReference type="CDD" id="cd22906">
    <property type="entry name" value="HFD_DRAP1"/>
    <property type="match status" value="1"/>
</dbReference>
<comment type="subcellular location">
    <subcellularLocation>
        <location evidence="1">Nucleus</location>
    </subcellularLocation>
</comment>
<name>A0A7R8W9R1_9CRUS</name>
<feature type="compositionally biased region" description="Polar residues" evidence="5">
    <location>
        <begin position="91"/>
        <end position="102"/>
    </location>
</feature>
<dbReference type="Pfam" id="PF01363">
    <property type="entry name" value="FYVE"/>
    <property type="match status" value="2"/>
</dbReference>
<dbReference type="Gene3D" id="1.10.20.10">
    <property type="entry name" value="Histone, subunit A"/>
    <property type="match status" value="1"/>
</dbReference>
<evidence type="ECO:0000313" key="6">
    <source>
        <dbReference type="EMBL" id="CAD7224916.1"/>
    </source>
</evidence>
<dbReference type="Pfam" id="PF00808">
    <property type="entry name" value="CBFD_NFYB_HMF"/>
    <property type="match status" value="1"/>
</dbReference>
<keyword evidence="2" id="KW-0479">Metal-binding</keyword>
<sequence>MPSKKQKFNSKFPPARIKRIMQTDEDVGKVATPVPVIISRAVELFLDSFLAKAGEGARSSMAKTLVPNHIITLYEEGTEKQNRAPPKGFEETQNPGAASPVSTPGAEPQSSPPAPPPISCLFASHRVPLVVDGFPPKLHRDMERSGAGLVRAGVERCFRLGAEIGRHENHHAYKIKDTGTFSIFKENESWTAQEEIKLLDGVEQYQYGNWTDVAKVVETRTPEECKLHFNKWYVQGNLGQLVWSRCNNDSRLYDHTTTHDGGPLSPSLTGKLDPIDIDESESAQLGYMANRDDYENEYHNDSELLVSQIQESVFANYNGSSGPPSPGDTELDSALKIAHVDMYMRRLRDRNRLKRIARDYQLIKRFFHPPPATKKENTKIPYSQRSKFQKEEKELHDRFQKFSQFMSAAESDVLMHNVKKEYELKIRIRELIRYRKQGIRHALDAVEYEASKHRKNLQKKEKKNATQSHRSDGPKLTVCIPSGLDVVMTSGYQSRLTNEDFVEGPFLVPMSLDTNPPIRGMCENVTLYPKREKPQDHVLLSCEEMTEVDLNAVDSLSPALSNKTGSVPTGSVASNWLCGVSNLALDTLPRSFQLLDSGEHLMILSISDVVIYRTTAERGLDDLLFTFLHEASQSYSRHFRKTLEKAGFRGRSKSEGKRMSTDEENDRPNVIIFHESLRTDVLKDTLMEAPGPAPSYPLEHQLRVEGRDFTIKDLHLGSLKYVGVRASDPKKFDQLSELVEKLISTATPRSPKEIYRELELLTDKFSFPLDVQMRNKDWSAATSRLFDDVLTCPEVCRACGQRCARSRNHEEHDGEEHDCPETCQYSEELDNRILTCKYCHESGRGEVKVVPKAVSSQDSKLIGMARYFWSGSVLECPHCGEIYRFWQHWIGNQNPVGVHVLHTILHVWKENHTVGGTENAAQYILDSFTSVAETLGSFGKPPTKMASKWLANCIAPSYWRPDDEIIECHNPNCRVVFAAGEDKHHCRSCGEGFCSKCSSKSRPVPEKGWGTESVRVCDSCHKKDENIPEADDIEVSQVRVRKLAESVKSTFDTLTTALVKTPIGVIKDQAHPLYWVPDSKCFECVRCKVPFSPVTLLHHCRNCGQGVCDDCSKKRMPVPERGWDDPVRICDGCFALRNPKP</sequence>
<proteinExistence type="predicted"/>
<evidence type="ECO:0000256" key="5">
    <source>
        <dbReference type="SAM" id="MobiDB-lite"/>
    </source>
</evidence>
<dbReference type="InterPro" id="IPR042427">
    <property type="entry name" value="ZFYV1"/>
</dbReference>
<dbReference type="SUPFAM" id="SSF47113">
    <property type="entry name" value="Histone-fold"/>
    <property type="match status" value="1"/>
</dbReference>
<dbReference type="AlphaFoldDB" id="A0A7R8W9R1"/>
<dbReference type="EMBL" id="OB660464">
    <property type="protein sequence ID" value="CAD7224916.1"/>
    <property type="molecule type" value="Genomic_DNA"/>
</dbReference>
<dbReference type="SUPFAM" id="SSF46689">
    <property type="entry name" value="Homeodomain-like"/>
    <property type="match status" value="1"/>
</dbReference>
<dbReference type="InterPro" id="IPR017455">
    <property type="entry name" value="Znf_FYVE-rel"/>
</dbReference>
<dbReference type="GO" id="GO:0008270">
    <property type="term" value="F:zinc ion binding"/>
    <property type="evidence" value="ECO:0007669"/>
    <property type="project" value="UniProtKB-KW"/>
</dbReference>
<dbReference type="GO" id="GO:0005547">
    <property type="term" value="F:phosphatidylinositol-3,4,5-trisphosphate binding"/>
    <property type="evidence" value="ECO:0007669"/>
    <property type="project" value="TreeGrafter"/>
</dbReference>
<dbReference type="CDD" id="cd15734">
    <property type="entry name" value="FYVE_ZFYV1"/>
    <property type="match status" value="1"/>
</dbReference>
<keyword evidence="3" id="KW-0863">Zinc-finger</keyword>
<dbReference type="Pfam" id="PF22941">
    <property type="entry name" value="TADA2A-like_3rd"/>
    <property type="match status" value="1"/>
</dbReference>
<feature type="region of interest" description="Disordered" evidence="5">
    <location>
        <begin position="451"/>
        <end position="474"/>
    </location>
</feature>
<evidence type="ECO:0000256" key="4">
    <source>
        <dbReference type="ARBA" id="ARBA00022833"/>
    </source>
</evidence>
<dbReference type="PROSITE" id="PS51293">
    <property type="entry name" value="SANT"/>
    <property type="match status" value="1"/>
</dbReference>
<reference evidence="6" key="1">
    <citation type="submission" date="2020-11" db="EMBL/GenBank/DDBJ databases">
        <authorList>
            <person name="Tran Van P."/>
        </authorList>
    </citation>
    <scope>NUCLEOTIDE SEQUENCE</scope>
</reference>
<dbReference type="Gene3D" id="1.10.10.60">
    <property type="entry name" value="Homeodomain-like"/>
    <property type="match status" value="1"/>
</dbReference>
<dbReference type="GO" id="GO:0140042">
    <property type="term" value="P:lipid droplet formation"/>
    <property type="evidence" value="ECO:0007669"/>
    <property type="project" value="TreeGrafter"/>
</dbReference>
<organism evidence="6">
    <name type="scientific">Cyprideis torosa</name>
    <dbReference type="NCBI Taxonomy" id="163714"/>
    <lineage>
        <taxon>Eukaryota</taxon>
        <taxon>Metazoa</taxon>
        <taxon>Ecdysozoa</taxon>
        <taxon>Arthropoda</taxon>
        <taxon>Crustacea</taxon>
        <taxon>Oligostraca</taxon>
        <taxon>Ostracoda</taxon>
        <taxon>Podocopa</taxon>
        <taxon>Podocopida</taxon>
        <taxon>Cytherocopina</taxon>
        <taxon>Cytheroidea</taxon>
        <taxon>Cytherideidae</taxon>
        <taxon>Cyprideis</taxon>
    </lineage>
</organism>
<dbReference type="CDD" id="cd00167">
    <property type="entry name" value="SANT"/>
    <property type="match status" value="1"/>
</dbReference>
<dbReference type="SMART" id="SM00717">
    <property type="entry name" value="SANT"/>
    <property type="match status" value="1"/>
</dbReference>
<dbReference type="GO" id="GO:0032266">
    <property type="term" value="F:phosphatidylinositol-3-phosphate binding"/>
    <property type="evidence" value="ECO:0007669"/>
    <property type="project" value="TreeGrafter"/>
</dbReference>
<dbReference type="GO" id="GO:0005811">
    <property type="term" value="C:lipid droplet"/>
    <property type="evidence" value="ECO:0007669"/>
    <property type="project" value="TreeGrafter"/>
</dbReference>
<dbReference type="PROSITE" id="PS51294">
    <property type="entry name" value="HTH_MYB"/>
    <property type="match status" value="1"/>
</dbReference>
<dbReference type="InterPro" id="IPR013083">
    <property type="entry name" value="Znf_RING/FYVE/PHD"/>
</dbReference>
<dbReference type="PANTHER" id="PTHR46624">
    <property type="entry name" value="AGAP002036-PA"/>
    <property type="match status" value="1"/>
</dbReference>
<dbReference type="OrthoDB" id="68108at2759"/>
<dbReference type="PROSITE" id="PS50090">
    <property type="entry name" value="MYB_LIKE"/>
    <property type="match status" value="1"/>
</dbReference>
<evidence type="ECO:0000256" key="3">
    <source>
        <dbReference type="ARBA" id="ARBA00022771"/>
    </source>
</evidence>
<dbReference type="InterPro" id="IPR017884">
    <property type="entry name" value="SANT_dom"/>
</dbReference>
<feature type="compositionally biased region" description="Basic residues" evidence="5">
    <location>
        <begin position="452"/>
        <end position="462"/>
    </location>
</feature>